<evidence type="ECO:0000259" key="1">
    <source>
        <dbReference type="Pfam" id="PF23622"/>
    </source>
</evidence>
<dbReference type="Proteomes" id="UP000653305">
    <property type="component" value="Unassembled WGS sequence"/>
</dbReference>
<reference evidence="2" key="1">
    <citation type="submission" date="2020-07" db="EMBL/GenBank/DDBJ databases">
        <title>Ethylene signaling mediates host invasion by parasitic plants.</title>
        <authorList>
            <person name="Yoshida S."/>
        </authorList>
    </citation>
    <scope>NUCLEOTIDE SEQUENCE</scope>
    <source>
        <strain evidence="2">Okayama</strain>
    </source>
</reference>
<sequence>MSRHYTTAPHFSDSGVIINRLERLFRLYSGSKIRSLSLPCCLNKSYMEEQCIYTLGRLGVEKLVLHPCCVWRHRDVSFSCHLFSHIPSLRNCVLGSCTLKPNLKMPLCNGNSSLQTLELRSVKILDGSLDNILSSCLSLQTLDISYCHAPSRLCFCGTNLQLKTLIVRQCEGVQRIEIYASNLLTLEFRDNDKMVNFLFDHAPRLQTLYLVPQSKNILSRVFGGLSKDLPQLKSLTVFSMGDFDQDSRRLMSTGIETFGKLRRLDLNIYCTPNTSLLALAPFLESCPLLQEFHLDASNLRSEGANQKSSLVVPHLELKKVEMSGFDGTENEMEFALYILKSAVNLEQLLISKCNKYYRGYGWWKRTNSRPWSDETYEMIQKQLQGHALSNTARIIIQHAS</sequence>
<dbReference type="PANTHER" id="PTHR34145:SF28">
    <property type="entry name" value="F-BOX DOMAIN-CONTAINING PROTEIN"/>
    <property type="match status" value="1"/>
</dbReference>
<organism evidence="2 3">
    <name type="scientific">Phtheirospermum japonicum</name>
    <dbReference type="NCBI Taxonomy" id="374723"/>
    <lineage>
        <taxon>Eukaryota</taxon>
        <taxon>Viridiplantae</taxon>
        <taxon>Streptophyta</taxon>
        <taxon>Embryophyta</taxon>
        <taxon>Tracheophyta</taxon>
        <taxon>Spermatophyta</taxon>
        <taxon>Magnoliopsida</taxon>
        <taxon>eudicotyledons</taxon>
        <taxon>Gunneridae</taxon>
        <taxon>Pentapetalae</taxon>
        <taxon>asterids</taxon>
        <taxon>lamiids</taxon>
        <taxon>Lamiales</taxon>
        <taxon>Orobanchaceae</taxon>
        <taxon>Orobanchaceae incertae sedis</taxon>
        <taxon>Phtheirospermum</taxon>
    </lineage>
</organism>
<dbReference type="EMBL" id="BMAC01000411">
    <property type="protein sequence ID" value="GFP95962.1"/>
    <property type="molecule type" value="Genomic_DNA"/>
</dbReference>
<keyword evidence="3" id="KW-1185">Reference proteome</keyword>
<gene>
    <name evidence="2" type="ORF">PHJA_001740300</name>
</gene>
<accession>A0A830CCE2</accession>
<feature type="domain" description="At1g61320/AtMIF1 LRR" evidence="1">
    <location>
        <begin position="57"/>
        <end position="361"/>
    </location>
</feature>
<proteinExistence type="predicted"/>
<comment type="caution">
    <text evidence="2">The sequence shown here is derived from an EMBL/GenBank/DDBJ whole genome shotgun (WGS) entry which is preliminary data.</text>
</comment>
<dbReference type="InterPro" id="IPR055357">
    <property type="entry name" value="LRR_At1g61320_AtMIF1"/>
</dbReference>
<dbReference type="PANTHER" id="PTHR34145">
    <property type="entry name" value="OS02G0105600 PROTEIN"/>
    <property type="match status" value="1"/>
</dbReference>
<dbReference type="InterPro" id="IPR053772">
    <property type="entry name" value="At1g61320/At1g61330-like"/>
</dbReference>
<dbReference type="SUPFAM" id="SSF52047">
    <property type="entry name" value="RNI-like"/>
    <property type="match status" value="1"/>
</dbReference>
<evidence type="ECO:0000313" key="3">
    <source>
        <dbReference type="Proteomes" id="UP000653305"/>
    </source>
</evidence>
<dbReference type="Pfam" id="PF23622">
    <property type="entry name" value="LRR_At1g61320_AtMIF1"/>
    <property type="match status" value="1"/>
</dbReference>
<dbReference type="OrthoDB" id="904489at2759"/>
<name>A0A830CCE2_9LAMI</name>
<dbReference type="Gene3D" id="3.80.10.10">
    <property type="entry name" value="Ribonuclease Inhibitor"/>
    <property type="match status" value="2"/>
</dbReference>
<evidence type="ECO:0000313" key="2">
    <source>
        <dbReference type="EMBL" id="GFP95962.1"/>
    </source>
</evidence>
<protein>
    <submittedName>
        <fullName evidence="2">F-box/FBD/LRR-repeat protein at5g56420</fullName>
    </submittedName>
</protein>
<dbReference type="AlphaFoldDB" id="A0A830CCE2"/>
<dbReference type="InterPro" id="IPR032675">
    <property type="entry name" value="LRR_dom_sf"/>
</dbReference>